<name>A0A3G5AFC3_9VIRU</name>
<feature type="coiled-coil region" evidence="1">
    <location>
        <begin position="176"/>
        <end position="211"/>
    </location>
</feature>
<evidence type="ECO:0000256" key="1">
    <source>
        <dbReference type="SAM" id="Coils"/>
    </source>
</evidence>
<sequence>MIKDNFSLLKEIEMTERNEWTGHDLTDKEIMMRLDDKSLFNFCKTNRTASKLCNTELFWRQRLLVMYPDISEKPDRLTYKDYYSIIAALKSDINRVSDAAKLIFSIVAKLPSEEDQVRVYGQLELIIGDEEFGDRIENYSRLSAYLLRLNAAAGNLKVCLEWPDTDPEYFIAFVPLNRVGELAEALQKRYNQALKEEIDALQLSMSTDQEDQSDQYSERIEFRIEAIKENAKFRIRHIKPENIILGTEEFEIFSDGTYIEFLKVIEYNEINMIYQMLLSRHYKVVEFIVERLDRNIMEIMYEVIHLSKTTGGGFVPLSNGTENQRINFFNYLCEYLVESKRDFSFSLLLNLVRSRNKYCEEGLLILARAGIFPSRSAFGQLDIKQKGLFRELLLRFRKFDYFFDGPFIQ</sequence>
<dbReference type="SUPFAM" id="SSF81383">
    <property type="entry name" value="F-box domain"/>
    <property type="match status" value="1"/>
</dbReference>
<dbReference type="InterPro" id="IPR036047">
    <property type="entry name" value="F-box-like_dom_sf"/>
</dbReference>
<gene>
    <name evidence="2" type="ORF">Solivirus1_34</name>
</gene>
<evidence type="ECO:0008006" key="3">
    <source>
        <dbReference type="Google" id="ProtNLM"/>
    </source>
</evidence>
<reference evidence="2" key="1">
    <citation type="submission" date="2018-10" db="EMBL/GenBank/DDBJ databases">
        <title>Hidden diversity of soil giant viruses.</title>
        <authorList>
            <person name="Schulz F."/>
            <person name="Alteio L."/>
            <person name="Goudeau D."/>
            <person name="Ryan E.M."/>
            <person name="Malmstrom R.R."/>
            <person name="Blanchard J."/>
            <person name="Woyke T."/>
        </authorList>
    </citation>
    <scope>NUCLEOTIDE SEQUENCE</scope>
    <source>
        <strain evidence="2">SOV1</strain>
    </source>
</reference>
<evidence type="ECO:0000313" key="2">
    <source>
        <dbReference type="EMBL" id="AYV85877.1"/>
    </source>
</evidence>
<proteinExistence type="predicted"/>
<protein>
    <recommendedName>
        <fullName evidence="3">F-box domain-containing protein</fullName>
    </recommendedName>
</protein>
<dbReference type="EMBL" id="MK072489">
    <property type="protein sequence ID" value="AYV85877.1"/>
    <property type="molecule type" value="Genomic_DNA"/>
</dbReference>
<accession>A0A3G5AFC3</accession>
<organism evidence="2">
    <name type="scientific">Solivirus sp</name>
    <dbReference type="NCBI Taxonomy" id="2487772"/>
    <lineage>
        <taxon>Viruses</taxon>
        <taxon>Pithoviruses</taxon>
    </lineage>
</organism>
<keyword evidence="1" id="KW-0175">Coiled coil</keyword>